<evidence type="ECO:0000256" key="1">
    <source>
        <dbReference type="ARBA" id="ARBA00002254"/>
    </source>
</evidence>
<feature type="transmembrane region" description="Helical" evidence="10">
    <location>
        <begin position="30"/>
        <end position="48"/>
    </location>
</feature>
<accession>A0A662DGB9</accession>
<dbReference type="GO" id="GO:0005886">
    <property type="term" value="C:plasma membrane"/>
    <property type="evidence" value="ECO:0007669"/>
    <property type="project" value="UniProtKB-SubCell"/>
</dbReference>
<keyword evidence="8 10" id="KW-1133">Transmembrane helix</keyword>
<evidence type="ECO:0000256" key="8">
    <source>
        <dbReference type="ARBA" id="ARBA00022989"/>
    </source>
</evidence>
<keyword evidence="6 10" id="KW-0812">Transmembrane</keyword>
<comment type="function">
    <text evidence="1 10">Controls the rotational direction of flagella during chemotaxis.</text>
</comment>
<evidence type="ECO:0000256" key="9">
    <source>
        <dbReference type="ARBA" id="ARBA00023136"/>
    </source>
</evidence>
<feature type="region of interest" description="Disordered" evidence="11">
    <location>
        <begin position="1"/>
        <end position="22"/>
    </location>
</feature>
<evidence type="ECO:0000256" key="11">
    <source>
        <dbReference type="SAM" id="MobiDB-lite"/>
    </source>
</evidence>
<dbReference type="GO" id="GO:0071978">
    <property type="term" value="P:bacterial-type flagellum-dependent swarming motility"/>
    <property type="evidence" value="ECO:0007669"/>
    <property type="project" value="TreeGrafter"/>
</dbReference>
<evidence type="ECO:0000313" key="13">
    <source>
        <dbReference type="EMBL" id="RLE14894.1"/>
    </source>
</evidence>
<proteinExistence type="inferred from homology"/>
<gene>
    <name evidence="13" type="ORF">DRI96_00765</name>
    <name evidence="12" type="ORF">ENG47_03345</name>
</gene>
<evidence type="ECO:0000256" key="6">
    <source>
        <dbReference type="ARBA" id="ARBA00022692"/>
    </source>
</evidence>
<sequence>MPEESTQQKSLQEEKKSKSTKKGLFNSSPLIKWAGIGVIVLVISYFMVEKVLTPMFLSPKSEKPKPPPVDIKKKIGPIYNFEPIIVNLNEEGARRYLKVSLSLELSNTKVIKEIDLLKPRLLDSLITLLSSKSLKDIEDVKGKENLRREIVFKFNRQLNTGRVVNVYFGEFMIQ</sequence>
<dbReference type="Proteomes" id="UP000885660">
    <property type="component" value="Unassembled WGS sequence"/>
</dbReference>
<comment type="caution">
    <text evidence="13">The sequence shown here is derived from an EMBL/GenBank/DDBJ whole genome shotgun (WGS) entry which is preliminary data.</text>
</comment>
<keyword evidence="9 10" id="KW-0472">Membrane</keyword>
<evidence type="ECO:0000256" key="3">
    <source>
        <dbReference type="ARBA" id="ARBA00008281"/>
    </source>
</evidence>
<evidence type="ECO:0000256" key="5">
    <source>
        <dbReference type="ARBA" id="ARBA00022500"/>
    </source>
</evidence>
<evidence type="ECO:0000256" key="10">
    <source>
        <dbReference type="RuleBase" id="RU364125"/>
    </source>
</evidence>
<dbReference type="AlphaFoldDB" id="A0A662DGB9"/>
<keyword evidence="4 10" id="KW-1003">Cell membrane</keyword>
<protein>
    <recommendedName>
        <fullName evidence="10">Flagellar protein FliL</fullName>
    </recommendedName>
</protein>
<dbReference type="EMBL" id="QMQB01000018">
    <property type="protein sequence ID" value="RLE14894.1"/>
    <property type="molecule type" value="Genomic_DNA"/>
</dbReference>
<feature type="compositionally biased region" description="Low complexity" evidence="11">
    <location>
        <begin position="1"/>
        <end position="10"/>
    </location>
</feature>
<reference evidence="13 14" key="1">
    <citation type="submission" date="2018-06" db="EMBL/GenBank/DDBJ databases">
        <title>Extensive metabolic versatility and redundancy in microbially diverse, dynamic hydrothermal sediments.</title>
        <authorList>
            <person name="Dombrowski N."/>
            <person name="Teske A."/>
            <person name="Baker B.J."/>
        </authorList>
    </citation>
    <scope>NUCLEOTIDE SEQUENCE [LARGE SCALE GENOMIC DNA]</scope>
    <source>
        <strain evidence="13">B19_G9</strain>
    </source>
</reference>
<dbReference type="PANTHER" id="PTHR35091">
    <property type="entry name" value="FLAGELLAR PROTEIN FLIL"/>
    <property type="match status" value="1"/>
</dbReference>
<evidence type="ECO:0000313" key="12">
    <source>
        <dbReference type="EMBL" id="HDN84774.1"/>
    </source>
</evidence>
<dbReference type="Proteomes" id="UP000267654">
    <property type="component" value="Unassembled WGS sequence"/>
</dbReference>
<keyword evidence="7 10" id="KW-0283">Flagellar rotation</keyword>
<comment type="subcellular location">
    <subcellularLocation>
        <location evidence="2">Cell membrane</location>
        <topology evidence="2">Single-pass membrane protein</topology>
    </subcellularLocation>
</comment>
<dbReference type="GO" id="GO:0009425">
    <property type="term" value="C:bacterial-type flagellum basal body"/>
    <property type="evidence" value="ECO:0007669"/>
    <property type="project" value="InterPro"/>
</dbReference>
<dbReference type="PANTHER" id="PTHR35091:SF2">
    <property type="entry name" value="FLAGELLAR PROTEIN FLIL"/>
    <property type="match status" value="1"/>
</dbReference>
<comment type="similarity">
    <text evidence="3 10">Belongs to the FliL family.</text>
</comment>
<evidence type="ECO:0000313" key="14">
    <source>
        <dbReference type="Proteomes" id="UP000267654"/>
    </source>
</evidence>
<keyword evidence="5 10" id="KW-0145">Chemotaxis</keyword>
<dbReference type="GO" id="GO:0006935">
    <property type="term" value="P:chemotaxis"/>
    <property type="evidence" value="ECO:0007669"/>
    <property type="project" value="UniProtKB-KW"/>
</dbReference>
<reference evidence="12" key="2">
    <citation type="journal article" date="2020" name="mSystems">
        <title>Genome- and Community-Level Interaction Insights into Carbon Utilization and Element Cycling Functions of Hydrothermarchaeota in Hydrothermal Sediment.</title>
        <authorList>
            <person name="Zhou Z."/>
            <person name="Liu Y."/>
            <person name="Xu W."/>
            <person name="Pan J."/>
            <person name="Luo Z.H."/>
            <person name="Li M."/>
        </authorList>
    </citation>
    <scope>NUCLEOTIDE SEQUENCE [LARGE SCALE GENOMIC DNA]</scope>
    <source>
        <strain evidence="12">HyVt-219</strain>
    </source>
</reference>
<evidence type="ECO:0000256" key="4">
    <source>
        <dbReference type="ARBA" id="ARBA00022475"/>
    </source>
</evidence>
<evidence type="ECO:0000256" key="2">
    <source>
        <dbReference type="ARBA" id="ARBA00004162"/>
    </source>
</evidence>
<dbReference type="InterPro" id="IPR005503">
    <property type="entry name" value="FliL"/>
</dbReference>
<evidence type="ECO:0000256" key="7">
    <source>
        <dbReference type="ARBA" id="ARBA00022779"/>
    </source>
</evidence>
<organism evidence="13 14">
    <name type="scientific">Aerophobetes bacterium</name>
    <dbReference type="NCBI Taxonomy" id="2030807"/>
    <lineage>
        <taxon>Bacteria</taxon>
        <taxon>Candidatus Aerophobota</taxon>
    </lineage>
</organism>
<dbReference type="EMBL" id="DRBC01000197">
    <property type="protein sequence ID" value="HDN84774.1"/>
    <property type="molecule type" value="Genomic_DNA"/>
</dbReference>
<name>A0A662DGB9_UNCAE</name>
<dbReference type="Pfam" id="PF03748">
    <property type="entry name" value="FliL"/>
    <property type="match status" value="1"/>
</dbReference>